<feature type="non-terminal residue" evidence="2">
    <location>
        <position position="1"/>
    </location>
</feature>
<gene>
    <name evidence="2" type="ORF">THAOC_06061</name>
</gene>
<organism evidence="2 3">
    <name type="scientific">Thalassiosira oceanica</name>
    <name type="common">Marine diatom</name>
    <dbReference type="NCBI Taxonomy" id="159749"/>
    <lineage>
        <taxon>Eukaryota</taxon>
        <taxon>Sar</taxon>
        <taxon>Stramenopiles</taxon>
        <taxon>Ochrophyta</taxon>
        <taxon>Bacillariophyta</taxon>
        <taxon>Coscinodiscophyceae</taxon>
        <taxon>Thalassiosirophycidae</taxon>
        <taxon>Thalassiosirales</taxon>
        <taxon>Thalassiosiraceae</taxon>
        <taxon>Thalassiosira</taxon>
    </lineage>
</organism>
<accession>K0T3X4</accession>
<dbReference type="EMBL" id="AGNL01005897">
    <property type="protein sequence ID" value="EJK72410.1"/>
    <property type="molecule type" value="Genomic_DNA"/>
</dbReference>
<comment type="caution">
    <text evidence="2">The sequence shown here is derived from an EMBL/GenBank/DDBJ whole genome shotgun (WGS) entry which is preliminary data.</text>
</comment>
<evidence type="ECO:0000313" key="3">
    <source>
        <dbReference type="Proteomes" id="UP000266841"/>
    </source>
</evidence>
<dbReference type="Proteomes" id="UP000266841">
    <property type="component" value="Unassembled WGS sequence"/>
</dbReference>
<sequence>EIQEDVKRKMIEVRSNMHEWERKYTVMKRILESANIAFALCDIIPEPYDAGCLLAKSYTLLKAEDMVAGGEQVYSVFKNLHSSMTESQEIEAKEEFDYIQHLYHRFKNFDEWSDKSLGIINKNMVKQHTEMRAQLQDRHEEMQNAIGHAIGNASTATANNLVEMSSYIAGDVACDIVKSLNGTMSHCSNRRKLKGYGGGNEVKEHELLFSAIEWPEEHVFRNGATLKNVEAKVNEMKVSQEEMKAEVDEMKGEVGEIKTSLDKIQAMLARLLD</sequence>
<reference evidence="2 3" key="1">
    <citation type="journal article" date="2012" name="Genome Biol.">
        <title>Genome and low-iron response of an oceanic diatom adapted to chronic iron limitation.</title>
        <authorList>
            <person name="Lommer M."/>
            <person name="Specht M."/>
            <person name="Roy A.S."/>
            <person name="Kraemer L."/>
            <person name="Andreson R."/>
            <person name="Gutowska M.A."/>
            <person name="Wolf J."/>
            <person name="Bergner S.V."/>
            <person name="Schilhabel M.B."/>
            <person name="Klostermeier U.C."/>
            <person name="Beiko R.G."/>
            <person name="Rosenstiel P."/>
            <person name="Hippler M."/>
            <person name="Laroche J."/>
        </authorList>
    </citation>
    <scope>NUCLEOTIDE SEQUENCE [LARGE SCALE GENOMIC DNA]</scope>
    <source>
        <strain evidence="2 3">CCMP1005</strain>
    </source>
</reference>
<keyword evidence="1" id="KW-0175">Coiled coil</keyword>
<keyword evidence="3" id="KW-1185">Reference proteome</keyword>
<feature type="coiled-coil region" evidence="1">
    <location>
        <begin position="226"/>
        <end position="253"/>
    </location>
</feature>
<proteinExistence type="predicted"/>
<evidence type="ECO:0000313" key="2">
    <source>
        <dbReference type="EMBL" id="EJK72410.1"/>
    </source>
</evidence>
<name>K0T3X4_THAOC</name>
<dbReference type="AlphaFoldDB" id="K0T3X4"/>
<evidence type="ECO:0000256" key="1">
    <source>
        <dbReference type="SAM" id="Coils"/>
    </source>
</evidence>
<protein>
    <submittedName>
        <fullName evidence="2">Uncharacterized protein</fullName>
    </submittedName>
</protein>